<keyword evidence="3" id="KW-0378">Hydrolase</keyword>
<dbReference type="Proteomes" id="UP001165396">
    <property type="component" value="Unassembled WGS sequence"/>
</dbReference>
<dbReference type="Pfam" id="PF12697">
    <property type="entry name" value="Abhydrolase_6"/>
    <property type="match status" value="1"/>
</dbReference>
<comment type="caution">
    <text evidence="3">The sequence shown here is derived from an EMBL/GenBank/DDBJ whole genome shotgun (WGS) entry which is preliminary data.</text>
</comment>
<evidence type="ECO:0000313" key="3">
    <source>
        <dbReference type="EMBL" id="MCR8828066.1"/>
    </source>
</evidence>
<dbReference type="Gene3D" id="3.40.50.1820">
    <property type="entry name" value="alpha/beta hydrolase"/>
    <property type="match status" value="1"/>
</dbReference>
<dbReference type="PANTHER" id="PTHR43194">
    <property type="entry name" value="HYDROLASE ALPHA/BETA FOLD FAMILY"/>
    <property type="match status" value="1"/>
</dbReference>
<dbReference type="EMBL" id="JANKJG010000015">
    <property type="protein sequence ID" value="MCR8828066.1"/>
    <property type="molecule type" value="Genomic_DNA"/>
</dbReference>
<accession>A0ABT1Z4L4</accession>
<dbReference type="InterPro" id="IPR050228">
    <property type="entry name" value="Carboxylesterase_BioH"/>
</dbReference>
<evidence type="ECO:0000313" key="4">
    <source>
        <dbReference type="Proteomes" id="UP001165396"/>
    </source>
</evidence>
<keyword evidence="1" id="KW-1133">Transmembrane helix</keyword>
<sequence>MWTELILWGALAAGIVLAIPLLLIASQRMVPMAGAGDVGVDLTVPIAVSVKKAPPTGQVLMRDGFALQCRRYATSGRDVPLIVMVHSSAWHGVQFHDLASSLSDVADVLVPDLRGHGPAPGRRGDVTYIGQLEDDIADLIADQVRPGQRVMMVGHSVGGGFVLRMAGGEHGALIDRVVLLAPFLNHFAATMRRTTSAWVRLMVRRLVGLALLNTLGIRALNHLPVVQFNMPPEILGGPQGDAVTTFYTYRLDRSYLPRNDFRRDIAALPPFTVVVGTADEAFYAEAYAPLMRAVTDRGLYHIVPGVGHMAIVDAPETRAAIRAALHALEGRRDAICSTEGVPT</sequence>
<keyword evidence="1" id="KW-0812">Transmembrane</keyword>
<keyword evidence="1" id="KW-0472">Membrane</keyword>
<proteinExistence type="predicted"/>
<keyword evidence="4" id="KW-1185">Reference proteome</keyword>
<feature type="domain" description="AB hydrolase-1" evidence="2">
    <location>
        <begin position="82"/>
        <end position="317"/>
    </location>
</feature>
<dbReference type="GO" id="GO:0016787">
    <property type="term" value="F:hydrolase activity"/>
    <property type="evidence" value="ECO:0007669"/>
    <property type="project" value="UniProtKB-KW"/>
</dbReference>
<evidence type="ECO:0000259" key="2">
    <source>
        <dbReference type="Pfam" id="PF12697"/>
    </source>
</evidence>
<dbReference type="SUPFAM" id="SSF53474">
    <property type="entry name" value="alpha/beta-Hydrolases"/>
    <property type="match status" value="1"/>
</dbReference>
<protein>
    <submittedName>
        <fullName evidence="3">Alpha/beta hydrolase</fullName>
    </submittedName>
</protein>
<dbReference type="PANTHER" id="PTHR43194:SF2">
    <property type="entry name" value="PEROXISOMAL MEMBRANE PROTEIN LPX1"/>
    <property type="match status" value="1"/>
</dbReference>
<feature type="transmembrane region" description="Helical" evidence="1">
    <location>
        <begin position="6"/>
        <end position="25"/>
    </location>
</feature>
<name>A0ABT1Z4L4_9RHOB</name>
<gene>
    <name evidence="3" type="ORF">NTA49_16115</name>
</gene>
<dbReference type="InterPro" id="IPR029058">
    <property type="entry name" value="AB_hydrolase_fold"/>
</dbReference>
<evidence type="ECO:0000256" key="1">
    <source>
        <dbReference type="SAM" id="Phobius"/>
    </source>
</evidence>
<dbReference type="RefSeq" id="WP_258295837.1">
    <property type="nucleotide sequence ID" value="NZ_JANKJG010000015.1"/>
</dbReference>
<dbReference type="InterPro" id="IPR000073">
    <property type="entry name" value="AB_hydrolase_1"/>
</dbReference>
<reference evidence="3" key="1">
    <citation type="submission" date="2022-07" db="EMBL/GenBank/DDBJ databases">
        <title>Pseudosulfitobacter sp. strain AP-MA-4, whole genome sequence.</title>
        <authorList>
            <person name="Jiang Y."/>
        </authorList>
    </citation>
    <scope>NUCLEOTIDE SEQUENCE</scope>
    <source>
        <strain evidence="3">AP-MA-4</strain>
    </source>
</reference>
<organism evidence="3 4">
    <name type="scientific">Pseudosulfitobacter koreensis</name>
    <dbReference type="NCBI Taxonomy" id="2968472"/>
    <lineage>
        <taxon>Bacteria</taxon>
        <taxon>Pseudomonadati</taxon>
        <taxon>Pseudomonadota</taxon>
        <taxon>Alphaproteobacteria</taxon>
        <taxon>Rhodobacterales</taxon>
        <taxon>Roseobacteraceae</taxon>
        <taxon>Pseudosulfitobacter</taxon>
    </lineage>
</organism>